<organism evidence="2 3">
    <name type="scientific">Polychaeton citri CBS 116435</name>
    <dbReference type="NCBI Taxonomy" id="1314669"/>
    <lineage>
        <taxon>Eukaryota</taxon>
        <taxon>Fungi</taxon>
        <taxon>Dikarya</taxon>
        <taxon>Ascomycota</taxon>
        <taxon>Pezizomycotina</taxon>
        <taxon>Dothideomycetes</taxon>
        <taxon>Dothideomycetidae</taxon>
        <taxon>Capnodiales</taxon>
        <taxon>Capnodiaceae</taxon>
        <taxon>Polychaeton</taxon>
    </lineage>
</organism>
<keyword evidence="3" id="KW-1185">Reference proteome</keyword>
<dbReference type="AlphaFoldDB" id="A0A9P4Q0F1"/>
<feature type="region of interest" description="Disordered" evidence="1">
    <location>
        <begin position="17"/>
        <end position="38"/>
    </location>
</feature>
<evidence type="ECO:0000313" key="2">
    <source>
        <dbReference type="EMBL" id="KAF2718292.1"/>
    </source>
</evidence>
<dbReference type="EMBL" id="MU003827">
    <property type="protein sequence ID" value="KAF2718292.1"/>
    <property type="molecule type" value="Genomic_DNA"/>
</dbReference>
<dbReference type="Proteomes" id="UP000799441">
    <property type="component" value="Unassembled WGS sequence"/>
</dbReference>
<sequence>MYDPALRTIPQLAKDVATPGTAADRKSSTVVSGGRDDTVARLQDGNDLHQWPMFKLAKRDRQAFNFCPSALSPIAKCRSLCYLWVLTLSPPSGGLPLAPSLVRTEDERFPTRRYSGESGVEIGEVDTPPICITLGQVWRLRRTLATAAAATVHDNTCCSGSSRIVGIGLNHICDACLSSYRHAIWSVWLDGAVDEANCPGTV</sequence>
<comment type="caution">
    <text evidence="2">The sequence shown here is derived from an EMBL/GenBank/DDBJ whole genome shotgun (WGS) entry which is preliminary data.</text>
</comment>
<gene>
    <name evidence="2" type="ORF">K431DRAFT_138564</name>
</gene>
<accession>A0A9P4Q0F1</accession>
<proteinExistence type="predicted"/>
<evidence type="ECO:0000256" key="1">
    <source>
        <dbReference type="SAM" id="MobiDB-lite"/>
    </source>
</evidence>
<reference evidence="2" key="1">
    <citation type="journal article" date="2020" name="Stud. Mycol.">
        <title>101 Dothideomycetes genomes: a test case for predicting lifestyles and emergence of pathogens.</title>
        <authorList>
            <person name="Haridas S."/>
            <person name="Albert R."/>
            <person name="Binder M."/>
            <person name="Bloem J."/>
            <person name="Labutti K."/>
            <person name="Salamov A."/>
            <person name="Andreopoulos B."/>
            <person name="Baker S."/>
            <person name="Barry K."/>
            <person name="Bills G."/>
            <person name="Bluhm B."/>
            <person name="Cannon C."/>
            <person name="Castanera R."/>
            <person name="Culley D."/>
            <person name="Daum C."/>
            <person name="Ezra D."/>
            <person name="Gonzalez J."/>
            <person name="Henrissat B."/>
            <person name="Kuo A."/>
            <person name="Liang C."/>
            <person name="Lipzen A."/>
            <person name="Lutzoni F."/>
            <person name="Magnuson J."/>
            <person name="Mondo S."/>
            <person name="Nolan M."/>
            <person name="Ohm R."/>
            <person name="Pangilinan J."/>
            <person name="Park H.-J."/>
            <person name="Ramirez L."/>
            <person name="Alfaro M."/>
            <person name="Sun H."/>
            <person name="Tritt A."/>
            <person name="Yoshinaga Y."/>
            <person name="Zwiers L.-H."/>
            <person name="Turgeon B."/>
            <person name="Goodwin S."/>
            <person name="Spatafora J."/>
            <person name="Crous P."/>
            <person name="Grigoriev I."/>
        </authorList>
    </citation>
    <scope>NUCLEOTIDE SEQUENCE</scope>
    <source>
        <strain evidence="2">CBS 116435</strain>
    </source>
</reference>
<evidence type="ECO:0000313" key="3">
    <source>
        <dbReference type="Proteomes" id="UP000799441"/>
    </source>
</evidence>
<name>A0A9P4Q0F1_9PEZI</name>
<protein>
    <submittedName>
        <fullName evidence="2">Uncharacterized protein</fullName>
    </submittedName>
</protein>